<keyword evidence="1" id="KW-0547">Nucleotide-binding</keyword>
<keyword evidence="3" id="KW-0175">Coiled coil</keyword>
<protein>
    <recommendedName>
        <fullName evidence="6">AAA+ ATPase domain-containing protein</fullName>
    </recommendedName>
</protein>
<dbReference type="Pfam" id="PF00004">
    <property type="entry name" value="AAA"/>
    <property type="match status" value="2"/>
</dbReference>
<gene>
    <name evidence="7" type="ORF">KIPB_003139</name>
</gene>
<dbReference type="InterPro" id="IPR003959">
    <property type="entry name" value="ATPase_AAA_core"/>
</dbReference>
<dbReference type="FunFam" id="3.40.50.300:FF:001025">
    <property type="entry name" value="ATPase family, AAA domain-containing 2B"/>
    <property type="match status" value="1"/>
</dbReference>
<dbReference type="InterPro" id="IPR050168">
    <property type="entry name" value="AAA_ATPase_domain"/>
</dbReference>
<dbReference type="Pfam" id="PF17862">
    <property type="entry name" value="AAA_lid_3"/>
    <property type="match status" value="1"/>
</dbReference>
<evidence type="ECO:0000259" key="6">
    <source>
        <dbReference type="SMART" id="SM00382"/>
    </source>
</evidence>
<dbReference type="InterPro" id="IPR027417">
    <property type="entry name" value="P-loop_NTPase"/>
</dbReference>
<name>A0A9K3GFK5_9EUKA</name>
<dbReference type="InterPro" id="IPR003593">
    <property type="entry name" value="AAA+_ATPase"/>
</dbReference>
<dbReference type="PROSITE" id="PS51257">
    <property type="entry name" value="PROKAR_LIPOPROTEIN"/>
    <property type="match status" value="1"/>
</dbReference>
<dbReference type="GO" id="GO:0016887">
    <property type="term" value="F:ATP hydrolysis activity"/>
    <property type="evidence" value="ECO:0007669"/>
    <property type="project" value="InterPro"/>
</dbReference>
<feature type="chain" id="PRO_5039923026" description="AAA+ ATPase domain-containing protein" evidence="5">
    <location>
        <begin position="22"/>
        <end position="894"/>
    </location>
</feature>
<dbReference type="Gene3D" id="3.40.50.300">
    <property type="entry name" value="P-loop containing nucleotide triphosphate hydrolases"/>
    <property type="match status" value="2"/>
</dbReference>
<evidence type="ECO:0000256" key="5">
    <source>
        <dbReference type="SAM" id="SignalP"/>
    </source>
</evidence>
<dbReference type="AlphaFoldDB" id="A0A9K3GFK5"/>
<dbReference type="PANTHER" id="PTHR23077:SF171">
    <property type="entry name" value="NUCLEAR VALOSIN-CONTAINING PROTEIN-LIKE"/>
    <property type="match status" value="1"/>
</dbReference>
<reference evidence="7 8" key="1">
    <citation type="journal article" date="2018" name="PLoS ONE">
        <title>The draft genome of Kipferlia bialata reveals reductive genome evolution in fornicate parasites.</title>
        <authorList>
            <person name="Tanifuji G."/>
            <person name="Takabayashi S."/>
            <person name="Kume K."/>
            <person name="Takagi M."/>
            <person name="Nakayama T."/>
            <person name="Kamikawa R."/>
            <person name="Inagaki Y."/>
            <person name="Hashimoto T."/>
        </authorList>
    </citation>
    <scope>NUCLEOTIDE SEQUENCE [LARGE SCALE GENOMIC DNA]</scope>
    <source>
        <strain evidence="7">NY0173</strain>
    </source>
</reference>
<keyword evidence="8" id="KW-1185">Reference proteome</keyword>
<dbReference type="Proteomes" id="UP000265618">
    <property type="component" value="Unassembled WGS sequence"/>
</dbReference>
<dbReference type="InterPro" id="IPR041569">
    <property type="entry name" value="AAA_lid_3"/>
</dbReference>
<organism evidence="7 8">
    <name type="scientific">Kipferlia bialata</name>
    <dbReference type="NCBI Taxonomy" id="797122"/>
    <lineage>
        <taxon>Eukaryota</taxon>
        <taxon>Metamonada</taxon>
        <taxon>Carpediemonas-like organisms</taxon>
        <taxon>Kipferlia</taxon>
    </lineage>
</organism>
<evidence type="ECO:0000256" key="1">
    <source>
        <dbReference type="ARBA" id="ARBA00022741"/>
    </source>
</evidence>
<dbReference type="CDD" id="cd19481">
    <property type="entry name" value="RecA-like_protease"/>
    <property type="match status" value="1"/>
</dbReference>
<dbReference type="SMART" id="SM00382">
    <property type="entry name" value="AAA"/>
    <property type="match status" value="2"/>
</dbReference>
<comment type="caution">
    <text evidence="7">The sequence shown here is derived from an EMBL/GenBank/DDBJ whole genome shotgun (WGS) entry which is preliminary data.</text>
</comment>
<dbReference type="EMBL" id="BDIP01000579">
    <property type="protein sequence ID" value="GIQ82064.1"/>
    <property type="molecule type" value="Genomic_DNA"/>
</dbReference>
<evidence type="ECO:0000256" key="2">
    <source>
        <dbReference type="ARBA" id="ARBA00022840"/>
    </source>
</evidence>
<keyword evidence="2" id="KW-0067">ATP-binding</keyword>
<feature type="domain" description="AAA+ ATPase" evidence="6">
    <location>
        <begin position="655"/>
        <end position="790"/>
    </location>
</feature>
<evidence type="ECO:0000256" key="3">
    <source>
        <dbReference type="ARBA" id="ARBA00023054"/>
    </source>
</evidence>
<accession>A0A9K3GFK5</accession>
<evidence type="ECO:0000313" key="7">
    <source>
        <dbReference type="EMBL" id="GIQ82064.1"/>
    </source>
</evidence>
<keyword evidence="5" id="KW-0732">Signal</keyword>
<evidence type="ECO:0000256" key="4">
    <source>
        <dbReference type="SAM" id="MobiDB-lite"/>
    </source>
</evidence>
<dbReference type="GO" id="GO:0005524">
    <property type="term" value="F:ATP binding"/>
    <property type="evidence" value="ECO:0007669"/>
    <property type="project" value="UniProtKB-KW"/>
</dbReference>
<feature type="domain" description="AAA+ ATPase" evidence="6">
    <location>
        <begin position="383"/>
        <end position="540"/>
    </location>
</feature>
<evidence type="ECO:0000313" key="8">
    <source>
        <dbReference type="Proteomes" id="UP000265618"/>
    </source>
</evidence>
<sequence length="894" mass="93905">MRHWVCIYLVLLGLFAASASTFSCPNADVSFGLEPDTYICPTHATGGYEYQWLQPKSGAKPGCIGMHHSLFKKTALQAGRYLPVFMAPKPLKGASRPNSPPPSPHISTPSPSPFLCWSRVYPLAVSSPIVYRHSTPFSVLDTPAALPGVVSSVASGGSRVTIENPFASPVPPPSVSTPSVPHGVCSPSAVRSPLAQSALSPSSPAPPADVPRPIVSHPVASMRVCIESSTKASYSWVPPPVSLPGGYPEALSLSLEGTAVHVGARVDIPIMGVRTARVVSLTLLNGTVLSEDVNAPNCALPTLSTHTRSDPKADSANWVVMKSGNVAPPLCIVTRNTRVSIDLPSVPKPSPPAPVPVGGLSPAQSALLSNVTAHLDTNRPREYCPPTLLVGPSGTGKSTFASHCASTAGVPLLTFNCALLVSSEVGGTGRSILSAFKHAAKMAPCVMVLERVDALCPQEQGREAQEGEAAARSALLQCLTDTYSSTPTGSGTSSTSSTSSVSSPSFPRVALFATLVQLGDVHPGLRGTGFPRDVFFSPPDTAQRADILSALLGLDTHSTERGDVVRACHGLNGYLQADLVQAAALFTRHRSSAEGGVGVEAGLRHALLRVRPSGTRELAVSADKVEWDDIAGHAELKRLVRQALPEDTGSGLTRGSSGILLYGPPGCGKTMLAKALATHGKCTFMAVGCRDVLSMYVGESERRVREIFARARSVAPCIVFLDEVEALAPARGGSKDKVMTRVVATLLAQLDECAPNGVFVAAATNRPDLIDKGILRPGRIDYCVYVAPPDLPARQALLSKVGSRMPLSPDVDLSSYASETEGYSGAELAAVCRRAGMLALGEYLAAERDAKTNGIETVSLPPKVVTPAHFQQALIDVKPRIDAETLAFHQHFRR</sequence>
<feature type="signal peptide" evidence="5">
    <location>
        <begin position="1"/>
        <end position="21"/>
    </location>
</feature>
<dbReference type="PANTHER" id="PTHR23077">
    <property type="entry name" value="AAA-FAMILY ATPASE"/>
    <property type="match status" value="1"/>
</dbReference>
<dbReference type="SUPFAM" id="SSF52540">
    <property type="entry name" value="P-loop containing nucleoside triphosphate hydrolases"/>
    <property type="match status" value="2"/>
</dbReference>
<proteinExistence type="predicted"/>
<feature type="region of interest" description="Disordered" evidence="4">
    <location>
        <begin position="485"/>
        <end position="504"/>
    </location>
</feature>
<dbReference type="Gene3D" id="1.10.8.60">
    <property type="match status" value="1"/>
</dbReference>